<gene>
    <name evidence="1" type="ORF">AYI70_g11148</name>
</gene>
<proteinExistence type="predicted"/>
<dbReference type="AlphaFoldDB" id="A0A1R1X370"/>
<name>A0A1R1X370_9FUNG</name>
<accession>A0A1R1X370</accession>
<keyword evidence="2" id="KW-1185">Reference proteome</keyword>
<protein>
    <submittedName>
        <fullName evidence="1">Uncharacterized protein</fullName>
    </submittedName>
</protein>
<dbReference type="Proteomes" id="UP000187283">
    <property type="component" value="Unassembled WGS sequence"/>
</dbReference>
<evidence type="ECO:0000313" key="2">
    <source>
        <dbReference type="Proteomes" id="UP000187283"/>
    </source>
</evidence>
<evidence type="ECO:0000313" key="1">
    <source>
        <dbReference type="EMBL" id="OMJ09060.1"/>
    </source>
</evidence>
<reference evidence="1 2" key="1">
    <citation type="submission" date="2017-01" db="EMBL/GenBank/DDBJ databases">
        <authorList>
            <person name="Mah S.A."/>
            <person name="Swanson W.J."/>
            <person name="Moy G.W."/>
            <person name="Vacquier V.D."/>
        </authorList>
    </citation>
    <scope>NUCLEOTIDE SEQUENCE [LARGE SCALE GENOMIC DNA]</scope>
    <source>
        <strain evidence="1 2">GSMNP</strain>
    </source>
</reference>
<dbReference type="EMBL" id="LSSN01005588">
    <property type="protein sequence ID" value="OMJ09060.1"/>
    <property type="molecule type" value="Genomic_DNA"/>
</dbReference>
<sequence length="78" mass="8918">MFSKIFESTFPDTKHLSSFSNNAWLFASLPASTSPSAPSGLIDVGRCRYQYILRKYLEKVLFDIYSILDQHNYSAFAN</sequence>
<comment type="caution">
    <text evidence="1">The sequence shown here is derived from an EMBL/GenBank/DDBJ whole genome shotgun (WGS) entry which is preliminary data.</text>
</comment>
<organism evidence="1 2">
    <name type="scientific">Smittium culicis</name>
    <dbReference type="NCBI Taxonomy" id="133412"/>
    <lineage>
        <taxon>Eukaryota</taxon>
        <taxon>Fungi</taxon>
        <taxon>Fungi incertae sedis</taxon>
        <taxon>Zoopagomycota</taxon>
        <taxon>Kickxellomycotina</taxon>
        <taxon>Harpellomycetes</taxon>
        <taxon>Harpellales</taxon>
        <taxon>Legeriomycetaceae</taxon>
        <taxon>Smittium</taxon>
    </lineage>
</organism>